<dbReference type="EMBL" id="AP018930">
    <property type="protein sequence ID" value="BBG27751.1"/>
    <property type="molecule type" value="Genomic_DNA"/>
</dbReference>
<gene>
    <name evidence="1" type="ORF">IC007_2305</name>
</gene>
<name>A0A510E5F0_9CREN</name>
<evidence type="ECO:0000313" key="1">
    <source>
        <dbReference type="EMBL" id="BBG27751.1"/>
    </source>
</evidence>
<dbReference type="Proteomes" id="UP000325030">
    <property type="component" value="Chromosome"/>
</dbReference>
<accession>A0A510E5F0</accession>
<reference evidence="2" key="1">
    <citation type="submission" date="2018-09" db="EMBL/GenBank/DDBJ databases">
        <title>Complete Genome Sequencing of Sulfolobus sp. JCM 16834.</title>
        <authorList>
            <person name="Kato S."/>
            <person name="Itoh T."/>
            <person name="Ohkuma M."/>
        </authorList>
    </citation>
    <scope>NUCLEOTIDE SEQUENCE [LARGE SCALE GENOMIC DNA]</scope>
    <source>
        <strain evidence="2">IC-007</strain>
    </source>
</reference>
<evidence type="ECO:0000313" key="2">
    <source>
        <dbReference type="Proteomes" id="UP000325030"/>
    </source>
</evidence>
<protein>
    <submittedName>
        <fullName evidence="1">Uncharacterized protein</fullName>
    </submittedName>
</protein>
<organism evidence="1 2">
    <name type="scientific">Sulfuracidifex tepidarius</name>
    <dbReference type="NCBI Taxonomy" id="1294262"/>
    <lineage>
        <taxon>Archaea</taxon>
        <taxon>Thermoproteota</taxon>
        <taxon>Thermoprotei</taxon>
        <taxon>Sulfolobales</taxon>
        <taxon>Sulfolobaceae</taxon>
        <taxon>Sulfuracidifex</taxon>
    </lineage>
</organism>
<sequence>MRTRGISFLRIGKDFEVSHRSSVHSAPSLTATVFEVKE</sequence>
<proteinExistence type="predicted"/>
<dbReference type="AlphaFoldDB" id="A0A510E5F0"/>